<dbReference type="Gene3D" id="3.30.450.80">
    <property type="entry name" value="Transcription factor LuxR-like, autoinducer-binding domain"/>
    <property type="match status" value="1"/>
</dbReference>
<evidence type="ECO:0000256" key="2">
    <source>
        <dbReference type="ARBA" id="ARBA00023125"/>
    </source>
</evidence>
<reference evidence="5 6" key="1">
    <citation type="submission" date="2020-07" db="EMBL/GenBank/DDBJ databases">
        <title>Bradyrhizobium diversity isolated from nodules of indigenous legumes of Western Australia.</title>
        <authorList>
            <person name="Klepa M.S."/>
        </authorList>
    </citation>
    <scope>NUCLEOTIDE SEQUENCE [LARGE SCALE GENOMIC DNA]</scope>
    <source>
        <strain evidence="5 6">CNPSo 4019</strain>
    </source>
</reference>
<protein>
    <submittedName>
        <fullName evidence="5">Autoinducer binding domain-containing protein</fullName>
    </submittedName>
</protein>
<feature type="domain" description="Transcription factor LuxR-like autoinducer-binding" evidence="4">
    <location>
        <begin position="26"/>
        <end position="94"/>
    </location>
</feature>
<dbReference type="EMBL" id="JACEGD010000069">
    <property type="protein sequence ID" value="MBH5392071.1"/>
    <property type="molecule type" value="Genomic_DNA"/>
</dbReference>
<evidence type="ECO:0000313" key="6">
    <source>
        <dbReference type="Proteomes" id="UP001194539"/>
    </source>
</evidence>
<dbReference type="Proteomes" id="UP001194539">
    <property type="component" value="Unassembled WGS sequence"/>
</dbReference>
<accession>A0ABS0PFK1</accession>
<dbReference type="RefSeq" id="WP_197969593.1">
    <property type="nucleotide sequence ID" value="NZ_JACEGD010000069.1"/>
</dbReference>
<dbReference type="InterPro" id="IPR005143">
    <property type="entry name" value="TF_LuxR_autoind-bd_dom"/>
</dbReference>
<evidence type="ECO:0000313" key="5">
    <source>
        <dbReference type="EMBL" id="MBH5392071.1"/>
    </source>
</evidence>
<dbReference type="SUPFAM" id="SSF75516">
    <property type="entry name" value="Pheromone-binding domain of LuxR-like quorum-sensing transcription factors"/>
    <property type="match status" value="1"/>
</dbReference>
<dbReference type="Pfam" id="PF03472">
    <property type="entry name" value="Autoind_bind"/>
    <property type="match status" value="1"/>
</dbReference>
<evidence type="ECO:0000256" key="1">
    <source>
        <dbReference type="ARBA" id="ARBA00023015"/>
    </source>
</evidence>
<keyword evidence="3" id="KW-0804">Transcription</keyword>
<organism evidence="5 6">
    <name type="scientific">Bradyrhizobium diversitatis</name>
    <dbReference type="NCBI Taxonomy" id="2755406"/>
    <lineage>
        <taxon>Bacteria</taxon>
        <taxon>Pseudomonadati</taxon>
        <taxon>Pseudomonadota</taxon>
        <taxon>Alphaproteobacteria</taxon>
        <taxon>Hyphomicrobiales</taxon>
        <taxon>Nitrobacteraceae</taxon>
        <taxon>Bradyrhizobium</taxon>
    </lineage>
</organism>
<evidence type="ECO:0000259" key="4">
    <source>
        <dbReference type="Pfam" id="PF03472"/>
    </source>
</evidence>
<dbReference type="InterPro" id="IPR036693">
    <property type="entry name" value="TF_LuxR_autoind-bd_dom_sf"/>
</dbReference>
<proteinExistence type="predicted"/>
<keyword evidence="6" id="KW-1185">Reference proteome</keyword>
<name>A0ABS0PFK1_9BRAD</name>
<keyword evidence="2" id="KW-0238">DNA-binding</keyword>
<evidence type="ECO:0000256" key="3">
    <source>
        <dbReference type="ARBA" id="ARBA00023163"/>
    </source>
</evidence>
<comment type="caution">
    <text evidence="5">The sequence shown here is derived from an EMBL/GenBank/DDBJ whole genome shotgun (WGS) entry which is preliminary data.</text>
</comment>
<keyword evidence="1" id="KW-0805">Transcription regulation</keyword>
<gene>
    <name evidence="5" type="ORF">H1B27_38340</name>
</gene>
<sequence>MKRTEYLFEEFVDALQTAEDGHAFERVASRVAHGLGFRWFAYLRVGDGQPSLISSYPKSWTSRYLRLNYQSLDPVVQRARAERGVFSWDAQFRKLHIVICP</sequence>